<evidence type="ECO:0000313" key="3">
    <source>
        <dbReference type="Proteomes" id="UP000032707"/>
    </source>
</evidence>
<evidence type="ECO:0000313" key="2">
    <source>
        <dbReference type="EMBL" id="EFV63601.1"/>
    </source>
</evidence>
<reference evidence="2 3" key="1">
    <citation type="journal article" date="2011" name="J. Bacteriol.">
        <title>Genome sequence of Neisseria meningitidis serogroup B strain H44/76.</title>
        <authorList>
            <person name="Piet J.R."/>
            <person name="Huis In 't Veld R.A."/>
            <person name="van Schaik B.D."/>
            <person name="van Kampen A.H."/>
            <person name="Baas F."/>
            <person name="van de Beek D."/>
            <person name="Pannekoek Y."/>
            <person name="van der Ende A."/>
        </authorList>
    </citation>
    <scope>NUCLEOTIDE SEQUENCE [LARGE SCALE GENOMIC DNA]</scope>
    <source>
        <strain evidence="2 3">H44/76</strain>
    </source>
</reference>
<sequence length="93" mass="10395">MTKGRLKNSFDKDAVAKEIDLQREVTQAFGKTPPKPQRPLPTNSAIPEVTDGIRQPEPCRRPNCKTNPTQKTVRPTQKTARKIWTAVQTGCPV</sequence>
<evidence type="ECO:0000256" key="1">
    <source>
        <dbReference type="SAM" id="MobiDB-lite"/>
    </source>
</evidence>
<name>E6MY45_NEIMH</name>
<dbReference type="AlphaFoldDB" id="E6MY45"/>
<dbReference type="PATRIC" id="fig|909420.3.peg.999"/>
<feature type="compositionally biased region" description="Polar residues" evidence="1">
    <location>
        <begin position="64"/>
        <end position="78"/>
    </location>
</feature>
<dbReference type="Proteomes" id="UP000032707">
    <property type="component" value="Unassembled WGS sequence"/>
</dbReference>
<organism evidence="2 3">
    <name type="scientific">Neisseria meningitidis serogroup B / serotype 15 (strain H44/76)</name>
    <dbReference type="NCBI Taxonomy" id="909420"/>
    <lineage>
        <taxon>Bacteria</taxon>
        <taxon>Pseudomonadati</taxon>
        <taxon>Pseudomonadota</taxon>
        <taxon>Betaproteobacteria</taxon>
        <taxon>Neisseriales</taxon>
        <taxon>Neisseriaceae</taxon>
        <taxon>Neisseria</taxon>
    </lineage>
</organism>
<dbReference type="EMBL" id="AEQZ01000029">
    <property type="protein sequence ID" value="EFV63601.1"/>
    <property type="molecule type" value="Genomic_DNA"/>
</dbReference>
<proteinExistence type="predicted"/>
<feature type="region of interest" description="Disordered" evidence="1">
    <location>
        <begin position="28"/>
        <end position="80"/>
    </location>
</feature>
<gene>
    <name evidence="2" type="ORF">NMH_1285</name>
</gene>
<accession>E6MY45</accession>
<protein>
    <submittedName>
        <fullName evidence="2">Uncharacterized protein</fullName>
    </submittedName>
</protein>
<comment type="caution">
    <text evidence="2">The sequence shown here is derived from an EMBL/GenBank/DDBJ whole genome shotgun (WGS) entry which is preliminary data.</text>
</comment>
<dbReference type="KEGG" id="nmh:NMBH4476_0735"/>